<dbReference type="InterPro" id="IPR036322">
    <property type="entry name" value="WD40_repeat_dom_sf"/>
</dbReference>
<gene>
    <name evidence="5" type="ORF">MNEG_9453</name>
</gene>
<keyword evidence="2" id="KW-0677">Repeat</keyword>
<dbReference type="KEGG" id="mng:MNEG_9453"/>
<dbReference type="STRING" id="145388.A0A0D2MW03"/>
<dbReference type="InterPro" id="IPR001680">
    <property type="entry name" value="WD40_rpt"/>
</dbReference>
<dbReference type="PANTHER" id="PTHR19854">
    <property type="entry name" value="TRANSDUCIN BETA-LIKE 3"/>
    <property type="match status" value="1"/>
</dbReference>
<accession>A0A0D2MW03</accession>
<dbReference type="RefSeq" id="XP_013897530.1">
    <property type="nucleotide sequence ID" value="XM_014042076.1"/>
</dbReference>
<dbReference type="InterPro" id="IPR015943">
    <property type="entry name" value="WD40/YVTN_repeat-like_dom_sf"/>
</dbReference>
<organism evidence="5 6">
    <name type="scientific">Monoraphidium neglectum</name>
    <dbReference type="NCBI Taxonomy" id="145388"/>
    <lineage>
        <taxon>Eukaryota</taxon>
        <taxon>Viridiplantae</taxon>
        <taxon>Chlorophyta</taxon>
        <taxon>core chlorophytes</taxon>
        <taxon>Chlorophyceae</taxon>
        <taxon>CS clade</taxon>
        <taxon>Sphaeropleales</taxon>
        <taxon>Selenastraceae</taxon>
        <taxon>Monoraphidium</taxon>
    </lineage>
</organism>
<dbReference type="PANTHER" id="PTHR19854:SF1">
    <property type="entry name" value="GUANINE NUCLEOTIDE-BINDING PROTEIN SUBUNIT BETA-LIKE PROTEIN 1"/>
    <property type="match status" value="1"/>
</dbReference>
<dbReference type="AlphaFoldDB" id="A0A0D2MW03"/>
<dbReference type="EMBL" id="KK102161">
    <property type="protein sequence ID" value="KIY98510.1"/>
    <property type="molecule type" value="Genomic_DNA"/>
</dbReference>
<dbReference type="GeneID" id="25742328"/>
<dbReference type="PROSITE" id="PS50082">
    <property type="entry name" value="WD_REPEATS_2"/>
    <property type="match status" value="1"/>
</dbReference>
<keyword evidence="1 3" id="KW-0853">WD repeat</keyword>
<proteinExistence type="predicted"/>
<dbReference type="Gene3D" id="2.130.10.10">
    <property type="entry name" value="YVTN repeat-like/Quinoprotein amine dehydrogenase"/>
    <property type="match status" value="1"/>
</dbReference>
<evidence type="ECO:0000313" key="5">
    <source>
        <dbReference type="EMBL" id="KIY98510.1"/>
    </source>
</evidence>
<evidence type="ECO:0000256" key="4">
    <source>
        <dbReference type="SAM" id="MobiDB-lite"/>
    </source>
</evidence>
<keyword evidence="6" id="KW-1185">Reference proteome</keyword>
<feature type="compositionally biased region" description="Low complexity" evidence="4">
    <location>
        <begin position="1"/>
        <end position="29"/>
    </location>
</feature>
<evidence type="ECO:0000313" key="6">
    <source>
        <dbReference type="Proteomes" id="UP000054498"/>
    </source>
</evidence>
<evidence type="ECO:0000256" key="3">
    <source>
        <dbReference type="PROSITE-ProRule" id="PRU00221"/>
    </source>
</evidence>
<feature type="region of interest" description="Disordered" evidence="4">
    <location>
        <begin position="1"/>
        <end position="38"/>
    </location>
</feature>
<dbReference type="Proteomes" id="UP000054498">
    <property type="component" value="Unassembled WGS sequence"/>
</dbReference>
<protein>
    <submittedName>
        <fullName evidence="5">Uncharacterized protein</fullName>
    </submittedName>
</protein>
<name>A0A0D2MW03_9CHLO</name>
<dbReference type="SMART" id="SM00320">
    <property type="entry name" value="WD40"/>
    <property type="match status" value="2"/>
</dbReference>
<evidence type="ECO:0000256" key="2">
    <source>
        <dbReference type="ARBA" id="ARBA00022737"/>
    </source>
</evidence>
<reference evidence="5 6" key="1">
    <citation type="journal article" date="2013" name="BMC Genomics">
        <title>Reconstruction of the lipid metabolism for the microalga Monoraphidium neglectum from its genome sequence reveals characteristics suitable for biofuel production.</title>
        <authorList>
            <person name="Bogen C."/>
            <person name="Al-Dilaimi A."/>
            <person name="Albersmeier A."/>
            <person name="Wichmann J."/>
            <person name="Grundmann M."/>
            <person name="Rupp O."/>
            <person name="Lauersen K.J."/>
            <person name="Blifernez-Klassen O."/>
            <person name="Kalinowski J."/>
            <person name="Goesmann A."/>
            <person name="Mussgnug J.H."/>
            <person name="Kruse O."/>
        </authorList>
    </citation>
    <scope>NUCLEOTIDE SEQUENCE [LARGE SCALE GENOMIC DNA]</scope>
    <source>
        <strain evidence="5 6">SAG 48.87</strain>
    </source>
</reference>
<feature type="repeat" description="WD" evidence="3">
    <location>
        <begin position="108"/>
        <end position="142"/>
    </location>
</feature>
<sequence>MSLVVAPAEGETPPPATGSGPTPDPTSAAGGQGGGGWVGMSGSADSTLGFFRVDAAAGRLEFLGSQTLPSAGISDIAIRRDARVAATAHWDGRVRLWHARKRAPLGVLRYHSKAAAAVALGGARGGLLATGGRDGAVAVWSVYATPQARDG</sequence>
<dbReference type="SUPFAM" id="SSF50978">
    <property type="entry name" value="WD40 repeat-like"/>
    <property type="match status" value="1"/>
</dbReference>
<dbReference type="Pfam" id="PF00400">
    <property type="entry name" value="WD40"/>
    <property type="match status" value="1"/>
</dbReference>
<evidence type="ECO:0000256" key="1">
    <source>
        <dbReference type="ARBA" id="ARBA00022574"/>
    </source>
</evidence>